<reference evidence="1 2" key="1">
    <citation type="submission" date="2015-05" db="EMBL/GenBank/DDBJ databases">
        <title>Evolution of Trichinella species and genotypes.</title>
        <authorList>
            <person name="Korhonen P.K."/>
            <person name="Edoardo P."/>
            <person name="Giuseppe L.R."/>
            <person name="Gasser R.B."/>
        </authorList>
    </citation>
    <scope>NUCLEOTIDE SEQUENCE [LARGE SCALE GENOMIC DNA]</scope>
    <source>
        <strain evidence="1">ISS10</strain>
    </source>
</reference>
<name>A0A0V1KU73_9BILA</name>
<comment type="caution">
    <text evidence="1">The sequence shown here is derived from an EMBL/GenBank/DDBJ whole genome shotgun (WGS) entry which is preliminary data.</text>
</comment>
<protein>
    <submittedName>
        <fullName evidence="1">Uncharacterized protein</fullName>
    </submittedName>
</protein>
<gene>
    <name evidence="1" type="ORF">T02_14449</name>
</gene>
<organism evidence="1 2">
    <name type="scientific">Trichinella nativa</name>
    <dbReference type="NCBI Taxonomy" id="6335"/>
    <lineage>
        <taxon>Eukaryota</taxon>
        <taxon>Metazoa</taxon>
        <taxon>Ecdysozoa</taxon>
        <taxon>Nematoda</taxon>
        <taxon>Enoplea</taxon>
        <taxon>Dorylaimia</taxon>
        <taxon>Trichinellida</taxon>
        <taxon>Trichinellidae</taxon>
        <taxon>Trichinella</taxon>
    </lineage>
</organism>
<evidence type="ECO:0000313" key="2">
    <source>
        <dbReference type="Proteomes" id="UP000054721"/>
    </source>
</evidence>
<accession>A0A0V1KU73</accession>
<dbReference type="AlphaFoldDB" id="A0A0V1KU73"/>
<evidence type="ECO:0000313" key="1">
    <source>
        <dbReference type="EMBL" id="KRZ50867.1"/>
    </source>
</evidence>
<dbReference type="Proteomes" id="UP000054721">
    <property type="component" value="Unassembled WGS sequence"/>
</dbReference>
<dbReference type="EMBL" id="JYDW01000247">
    <property type="protein sequence ID" value="KRZ50867.1"/>
    <property type="molecule type" value="Genomic_DNA"/>
</dbReference>
<keyword evidence="2" id="KW-1185">Reference proteome</keyword>
<sequence>MKLISRCPTLMNYASYITELYVNGSAAFQVEPMQYIAQLVWSISSPWVRWDYLSGEQSLKCRMGVVNSGIECELRNPT</sequence>
<proteinExistence type="predicted"/>